<keyword evidence="11" id="KW-1185">Reference proteome</keyword>
<name>A0A8T1SYC9_CHESE</name>
<dbReference type="EMBL" id="JAHGAV010000059">
    <property type="protein sequence ID" value="KAG6934256.1"/>
    <property type="molecule type" value="Genomic_DNA"/>
</dbReference>
<accession>A0A8T1SYC9</accession>
<comment type="cofactor">
    <cofactor evidence="1">
        <name>Mg(2+)</name>
        <dbReference type="ChEBI" id="CHEBI:18420"/>
    </cofactor>
</comment>
<keyword evidence="4" id="KW-0548">Nucleotidyltransferase</keyword>
<dbReference type="InterPro" id="IPR003846">
    <property type="entry name" value="SelO"/>
</dbReference>
<evidence type="ECO:0000313" key="10">
    <source>
        <dbReference type="EMBL" id="KAG6934256.1"/>
    </source>
</evidence>
<organism evidence="10 11">
    <name type="scientific">Chelydra serpentina</name>
    <name type="common">Snapping turtle</name>
    <name type="synonym">Testudo serpentina</name>
    <dbReference type="NCBI Taxonomy" id="8475"/>
    <lineage>
        <taxon>Eukaryota</taxon>
        <taxon>Metazoa</taxon>
        <taxon>Chordata</taxon>
        <taxon>Craniata</taxon>
        <taxon>Vertebrata</taxon>
        <taxon>Euteleostomi</taxon>
        <taxon>Archelosauria</taxon>
        <taxon>Testudinata</taxon>
        <taxon>Testudines</taxon>
        <taxon>Cryptodira</taxon>
        <taxon>Durocryptodira</taxon>
        <taxon>Americhelydia</taxon>
        <taxon>Chelydroidea</taxon>
        <taxon>Chelydridae</taxon>
        <taxon>Chelydra</taxon>
    </lineage>
</organism>
<reference evidence="10 11" key="1">
    <citation type="journal article" date="2020" name="G3 (Bethesda)">
        <title>Draft Genome of the Common Snapping Turtle, Chelydra serpentina, a Model for Phenotypic Plasticity in Reptiles.</title>
        <authorList>
            <person name="Das D."/>
            <person name="Singh S.K."/>
            <person name="Bierstedt J."/>
            <person name="Erickson A."/>
            <person name="Galli G.L.J."/>
            <person name="Crossley D.A. 2nd"/>
            <person name="Rhen T."/>
        </authorList>
    </citation>
    <scope>NUCLEOTIDE SEQUENCE [LARGE SCALE GENOMIC DNA]</scope>
    <source>
        <strain evidence="10">KW</strain>
    </source>
</reference>
<evidence type="ECO:0000313" key="11">
    <source>
        <dbReference type="Proteomes" id="UP000765507"/>
    </source>
</evidence>
<dbReference type="OrthoDB" id="10254721at2759"/>
<evidence type="ECO:0000256" key="1">
    <source>
        <dbReference type="ARBA" id="ARBA00001946"/>
    </source>
</evidence>
<comment type="caution">
    <text evidence="10">The sequence shown here is derived from an EMBL/GenBank/DDBJ whole genome shotgun (WGS) entry which is preliminary data.</text>
</comment>
<comment type="similarity">
    <text evidence="2">Belongs to the SELO family.</text>
</comment>
<dbReference type="GO" id="GO:0005524">
    <property type="term" value="F:ATP binding"/>
    <property type="evidence" value="ECO:0007669"/>
    <property type="project" value="UniProtKB-KW"/>
</dbReference>
<dbReference type="PANTHER" id="PTHR12153">
    <property type="entry name" value="SELENOPROTEIN O"/>
    <property type="match status" value="1"/>
</dbReference>
<proteinExistence type="inferred from homology"/>
<keyword evidence="8" id="KW-0460">Magnesium</keyword>
<gene>
    <name evidence="10" type="ORF">G0U57_017359</name>
</gene>
<keyword evidence="5" id="KW-0479">Metal-binding</keyword>
<evidence type="ECO:0000256" key="5">
    <source>
        <dbReference type="ARBA" id="ARBA00022723"/>
    </source>
</evidence>
<evidence type="ECO:0000256" key="9">
    <source>
        <dbReference type="ARBA" id="ARBA00031547"/>
    </source>
</evidence>
<dbReference type="PANTHER" id="PTHR12153:SF18">
    <property type="entry name" value="SELENOPROTEIN O"/>
    <property type="match status" value="1"/>
</dbReference>
<protein>
    <recommendedName>
        <fullName evidence="9">Selenoprotein O</fullName>
    </recommendedName>
</protein>
<keyword evidence="6" id="KW-0547">Nucleotide-binding</keyword>
<dbReference type="AlphaFoldDB" id="A0A8T1SYC9"/>
<evidence type="ECO:0000256" key="8">
    <source>
        <dbReference type="ARBA" id="ARBA00022842"/>
    </source>
</evidence>
<dbReference type="GO" id="GO:0016779">
    <property type="term" value="F:nucleotidyltransferase activity"/>
    <property type="evidence" value="ECO:0007669"/>
    <property type="project" value="UniProtKB-KW"/>
</dbReference>
<sequence>MWSLSSQSLIATLPVDTIPENSIRKVRNCIFSVAYPTPFISRVLLVAVSKEVLEGILDLDVSVKETDDFLQLVSGGKVVLGSIPLAHRYGGHQFGSWAGQLGDGRAHLIGVYTNSMVKDGNYS</sequence>
<evidence type="ECO:0000256" key="2">
    <source>
        <dbReference type="ARBA" id="ARBA00009747"/>
    </source>
</evidence>
<keyword evidence="3" id="KW-0808">Transferase</keyword>
<evidence type="ECO:0000256" key="3">
    <source>
        <dbReference type="ARBA" id="ARBA00022679"/>
    </source>
</evidence>
<dbReference type="Pfam" id="PF02696">
    <property type="entry name" value="SelO"/>
    <property type="match status" value="1"/>
</dbReference>
<dbReference type="GO" id="GO:0046872">
    <property type="term" value="F:metal ion binding"/>
    <property type="evidence" value="ECO:0007669"/>
    <property type="project" value="UniProtKB-KW"/>
</dbReference>
<keyword evidence="7" id="KW-0067">ATP-binding</keyword>
<dbReference type="Proteomes" id="UP000765507">
    <property type="component" value="Unassembled WGS sequence"/>
</dbReference>
<evidence type="ECO:0000256" key="4">
    <source>
        <dbReference type="ARBA" id="ARBA00022695"/>
    </source>
</evidence>
<evidence type="ECO:0000256" key="7">
    <source>
        <dbReference type="ARBA" id="ARBA00022840"/>
    </source>
</evidence>
<evidence type="ECO:0000256" key="6">
    <source>
        <dbReference type="ARBA" id="ARBA00022741"/>
    </source>
</evidence>